<dbReference type="EMBL" id="JRES01001160">
    <property type="protein sequence ID" value="KNC24992.1"/>
    <property type="molecule type" value="Genomic_DNA"/>
</dbReference>
<proteinExistence type="predicted"/>
<evidence type="ECO:0000313" key="3">
    <source>
        <dbReference type="Proteomes" id="UP000037069"/>
    </source>
</evidence>
<reference evidence="2 3" key="1">
    <citation type="journal article" date="2015" name="Nat. Commun.">
        <title>Lucilia cuprina genome unlocks parasitic fly biology to underpin future interventions.</title>
        <authorList>
            <person name="Anstead C.A."/>
            <person name="Korhonen P.K."/>
            <person name="Young N.D."/>
            <person name="Hall R.S."/>
            <person name="Jex A.R."/>
            <person name="Murali S.C."/>
            <person name="Hughes D.S."/>
            <person name="Lee S.F."/>
            <person name="Perry T."/>
            <person name="Stroehlein A.J."/>
            <person name="Ansell B.R."/>
            <person name="Breugelmans B."/>
            <person name="Hofmann A."/>
            <person name="Qu J."/>
            <person name="Dugan S."/>
            <person name="Lee S.L."/>
            <person name="Chao H."/>
            <person name="Dinh H."/>
            <person name="Han Y."/>
            <person name="Doddapaneni H.V."/>
            <person name="Worley K.C."/>
            <person name="Muzny D.M."/>
            <person name="Ioannidis P."/>
            <person name="Waterhouse R.M."/>
            <person name="Zdobnov E.M."/>
            <person name="James P.J."/>
            <person name="Bagnall N.H."/>
            <person name="Kotze A.C."/>
            <person name="Gibbs R.A."/>
            <person name="Richards S."/>
            <person name="Batterham P."/>
            <person name="Gasser R.B."/>
        </authorList>
    </citation>
    <scope>NUCLEOTIDE SEQUENCE [LARGE SCALE GENOMIC DNA]</scope>
    <source>
        <strain evidence="2 3">LS</strain>
        <tissue evidence="2">Full body</tissue>
    </source>
</reference>
<keyword evidence="1" id="KW-0472">Membrane</keyword>
<dbReference type="AlphaFoldDB" id="A0A0L0BY83"/>
<feature type="transmembrane region" description="Helical" evidence="1">
    <location>
        <begin position="85"/>
        <end position="108"/>
    </location>
</feature>
<keyword evidence="1" id="KW-0812">Transmembrane</keyword>
<keyword evidence="3" id="KW-1185">Reference proteome</keyword>
<accession>A0A0L0BY83</accession>
<gene>
    <name evidence="2" type="ORF">FF38_11824</name>
</gene>
<keyword evidence="1" id="KW-1133">Transmembrane helix</keyword>
<protein>
    <submittedName>
        <fullName evidence="2">Uncharacterized protein</fullName>
    </submittedName>
</protein>
<name>A0A0L0BY83_LUCCU</name>
<comment type="caution">
    <text evidence="2">The sequence shown here is derived from an EMBL/GenBank/DDBJ whole genome shotgun (WGS) entry which is preliminary data.</text>
</comment>
<organism evidence="2 3">
    <name type="scientific">Lucilia cuprina</name>
    <name type="common">Green bottle fly</name>
    <name type="synonym">Australian sheep blowfly</name>
    <dbReference type="NCBI Taxonomy" id="7375"/>
    <lineage>
        <taxon>Eukaryota</taxon>
        <taxon>Metazoa</taxon>
        <taxon>Ecdysozoa</taxon>
        <taxon>Arthropoda</taxon>
        <taxon>Hexapoda</taxon>
        <taxon>Insecta</taxon>
        <taxon>Pterygota</taxon>
        <taxon>Neoptera</taxon>
        <taxon>Endopterygota</taxon>
        <taxon>Diptera</taxon>
        <taxon>Brachycera</taxon>
        <taxon>Muscomorpha</taxon>
        <taxon>Oestroidea</taxon>
        <taxon>Calliphoridae</taxon>
        <taxon>Luciliinae</taxon>
        <taxon>Lucilia</taxon>
    </lineage>
</organism>
<evidence type="ECO:0000313" key="2">
    <source>
        <dbReference type="EMBL" id="KNC24992.1"/>
    </source>
</evidence>
<dbReference type="Proteomes" id="UP000037069">
    <property type="component" value="Unassembled WGS sequence"/>
</dbReference>
<sequence length="173" mass="18850">MLTSTVWTAGIENSAVVSDEADGEADSNIAVVGEYDDEDDAAGGNGCFDDSDSDERVEVILLLNIDPCTAVASVLNMIFSLLPFLWWYVLLLKSPLLAFVLLLLKFLFTSKFVLASKIRASTGSWADDNAVSSDDEDDDAVEIFKKSGLDFMSFNAKTVPKLKPSVRVKIKNI</sequence>
<evidence type="ECO:0000256" key="1">
    <source>
        <dbReference type="SAM" id="Phobius"/>
    </source>
</evidence>